<name>A0A6J4S0L7_9ACTN</name>
<organism evidence="1">
    <name type="scientific">uncultured Rubrobacteraceae bacterium</name>
    <dbReference type="NCBI Taxonomy" id="349277"/>
    <lineage>
        <taxon>Bacteria</taxon>
        <taxon>Bacillati</taxon>
        <taxon>Actinomycetota</taxon>
        <taxon>Rubrobacteria</taxon>
        <taxon>Rubrobacterales</taxon>
        <taxon>Rubrobacteraceae</taxon>
        <taxon>environmental samples</taxon>
    </lineage>
</organism>
<evidence type="ECO:0000313" key="1">
    <source>
        <dbReference type="EMBL" id="CAA9480373.1"/>
    </source>
</evidence>
<protein>
    <submittedName>
        <fullName evidence="1">Uncharacterized protein</fullName>
    </submittedName>
</protein>
<dbReference type="EMBL" id="CADCVH010000126">
    <property type="protein sequence ID" value="CAA9480373.1"/>
    <property type="molecule type" value="Genomic_DNA"/>
</dbReference>
<proteinExistence type="predicted"/>
<accession>A0A6J4S0L7</accession>
<gene>
    <name evidence="1" type="ORF">AVDCRST_MAG02-4472</name>
</gene>
<dbReference type="AlphaFoldDB" id="A0A6J4S0L7"/>
<reference evidence="1" key="1">
    <citation type="submission" date="2020-02" db="EMBL/GenBank/DDBJ databases">
        <authorList>
            <person name="Meier V. D."/>
        </authorList>
    </citation>
    <scope>NUCLEOTIDE SEQUENCE</scope>
    <source>
        <strain evidence="1">AVDCRST_MAG02</strain>
    </source>
</reference>
<sequence length="47" mass="5300">MRALEYVRSRGPSRALDCLEAVADDTVFETEMAARRSGFERADHSLL</sequence>